<dbReference type="InterPro" id="IPR043504">
    <property type="entry name" value="Peptidase_S1_PA_chymotrypsin"/>
</dbReference>
<feature type="chain" id="PRO_5041924264" evidence="18">
    <location>
        <begin position="25"/>
        <end position="683"/>
    </location>
</feature>
<keyword evidence="10" id="KW-0180">Complement pathway</keyword>
<dbReference type="FunFam" id="2.10.25.10:FF:000059">
    <property type="entry name" value="Mannan-binding lectin serine protease 1"/>
    <property type="match status" value="1"/>
</dbReference>
<feature type="binding site" evidence="16">
    <location>
        <position position="276"/>
    </location>
    <ligand>
        <name>Ca(2+)</name>
        <dbReference type="ChEBI" id="CHEBI:29108"/>
        <label>3</label>
    </ligand>
</feature>
<accession>A0AAD5FLR6</accession>
<evidence type="ECO:0000256" key="10">
    <source>
        <dbReference type="ARBA" id="ARBA00022875"/>
    </source>
</evidence>
<keyword evidence="4 22" id="KW-0645">Protease</keyword>
<feature type="non-terminal residue" evidence="22">
    <location>
        <position position="1"/>
    </location>
</feature>
<dbReference type="FunFam" id="2.40.10.10:FF:000068">
    <property type="entry name" value="transmembrane protease serine 2"/>
    <property type="match status" value="1"/>
</dbReference>
<evidence type="ECO:0000313" key="23">
    <source>
        <dbReference type="Proteomes" id="UP001205998"/>
    </source>
</evidence>
<evidence type="ECO:0000259" key="20">
    <source>
        <dbReference type="PROSITE" id="PS50240"/>
    </source>
</evidence>
<dbReference type="Pfam" id="PF00089">
    <property type="entry name" value="Trypsin"/>
    <property type="match status" value="1"/>
</dbReference>
<dbReference type="PRINTS" id="PR00722">
    <property type="entry name" value="CHYMOTRYPSIN"/>
</dbReference>
<evidence type="ECO:0000256" key="2">
    <source>
        <dbReference type="ARBA" id="ARBA00022588"/>
    </source>
</evidence>
<evidence type="ECO:0000256" key="4">
    <source>
        <dbReference type="ARBA" id="ARBA00022670"/>
    </source>
</evidence>
<dbReference type="PROSITE" id="PS00010">
    <property type="entry name" value="ASX_HYDROXYL"/>
    <property type="match status" value="1"/>
</dbReference>
<comment type="PTM">
    <text evidence="15">The iron and 2-oxoglutarate dependent 3-hydroxylation of aspartate and asparagine is (R) stereospecific within EGF domains.</text>
</comment>
<dbReference type="SUPFAM" id="SSF49854">
    <property type="entry name" value="Spermadhesin, CUB domain"/>
    <property type="match status" value="2"/>
</dbReference>
<dbReference type="GO" id="GO:0004252">
    <property type="term" value="F:serine-type endopeptidase activity"/>
    <property type="evidence" value="ECO:0007669"/>
    <property type="project" value="InterPro"/>
</dbReference>
<feature type="domain" description="CUB" evidence="19">
    <location>
        <begin position="179"/>
        <end position="291"/>
    </location>
</feature>
<dbReference type="InterPro" id="IPR033116">
    <property type="entry name" value="TRYPSIN_SER"/>
</dbReference>
<keyword evidence="7" id="KW-0378">Hydrolase</keyword>
<evidence type="ECO:0000256" key="3">
    <source>
        <dbReference type="ARBA" id="ARBA00022659"/>
    </source>
</evidence>
<dbReference type="InterPro" id="IPR000742">
    <property type="entry name" value="EGF"/>
</dbReference>
<feature type="binding site" evidence="16">
    <location>
        <position position="231"/>
    </location>
    <ligand>
        <name>Ca(2+)</name>
        <dbReference type="ChEBI" id="CHEBI:29108"/>
        <label>3</label>
    </ligand>
</feature>
<feature type="disulfide bond" evidence="14">
    <location>
        <begin position="237"/>
        <end position="254"/>
    </location>
</feature>
<dbReference type="PIRSF" id="PIRSF001155">
    <property type="entry name" value="C1r_C1s_MASP"/>
    <property type="match status" value="1"/>
</dbReference>
<dbReference type="InterPro" id="IPR000436">
    <property type="entry name" value="Sushi_SCR_CCP_dom"/>
</dbReference>
<feature type="disulfide bond" evidence="14">
    <location>
        <begin position="627"/>
        <end position="662"/>
    </location>
</feature>
<dbReference type="PROSITE" id="PS50923">
    <property type="entry name" value="SUSHI"/>
    <property type="match status" value="1"/>
</dbReference>
<evidence type="ECO:0000256" key="5">
    <source>
        <dbReference type="ARBA" id="ARBA00022729"/>
    </source>
</evidence>
<dbReference type="InterPro" id="IPR001881">
    <property type="entry name" value="EGF-like_Ca-bd_dom"/>
</dbReference>
<protein>
    <submittedName>
        <fullName evidence="22">Mannan-binding lectin serine protease 2</fullName>
    </submittedName>
</protein>
<dbReference type="AlphaFoldDB" id="A0AAD5FLR6"/>
<evidence type="ECO:0000313" key="22">
    <source>
        <dbReference type="EMBL" id="KAI5620369.1"/>
    </source>
</evidence>
<dbReference type="SUPFAM" id="SSF50494">
    <property type="entry name" value="Trypsin-like serine proteases"/>
    <property type="match status" value="1"/>
</dbReference>
<feature type="domain" description="CUB" evidence="19">
    <location>
        <begin position="13"/>
        <end position="139"/>
    </location>
</feature>
<keyword evidence="16" id="KW-0479">Metal-binding</keyword>
<dbReference type="InterPro" id="IPR018097">
    <property type="entry name" value="EGF_Ca-bd_CS"/>
</dbReference>
<keyword evidence="12 15" id="KW-0379">Hydroxylation</keyword>
<feature type="binding site" evidence="16">
    <location>
        <position position="158"/>
    </location>
    <ligand>
        <name>Ca(2+)</name>
        <dbReference type="ChEBI" id="CHEBI:29108"/>
        <label>2</label>
    </ligand>
</feature>
<feature type="binding site" evidence="16">
    <location>
        <position position="143"/>
    </location>
    <ligand>
        <name>Ca(2+)</name>
        <dbReference type="ChEBI" id="CHEBI:29108"/>
        <label>2</label>
    </ligand>
</feature>
<feature type="signal peptide" evidence="18">
    <location>
        <begin position="1"/>
        <end position="24"/>
    </location>
</feature>
<feature type="binding site" evidence="16">
    <location>
        <position position="68"/>
    </location>
    <ligand>
        <name>Ca(2+)</name>
        <dbReference type="ChEBI" id="CHEBI:29108"/>
        <label>1</label>
    </ligand>
</feature>
<dbReference type="InterPro" id="IPR035976">
    <property type="entry name" value="Sushi/SCR/CCP_sf"/>
</dbReference>
<feature type="disulfide bond" evidence="14">
    <location>
        <begin position="183"/>
        <end position="208"/>
    </location>
</feature>
<dbReference type="Gene3D" id="2.10.25.10">
    <property type="entry name" value="Laminin"/>
    <property type="match status" value="1"/>
</dbReference>
<keyword evidence="2" id="KW-0399">Innate immunity</keyword>
<evidence type="ECO:0000259" key="21">
    <source>
        <dbReference type="PROSITE" id="PS50923"/>
    </source>
</evidence>
<evidence type="ECO:0000256" key="7">
    <source>
        <dbReference type="ARBA" id="ARBA00022801"/>
    </source>
</evidence>
<feature type="binding site" evidence="16">
    <location>
        <position position="140"/>
    </location>
    <ligand>
        <name>Ca(2+)</name>
        <dbReference type="ChEBI" id="CHEBI:29108"/>
        <label>2</label>
    </ligand>
</feature>
<comment type="caution">
    <text evidence="17">Lacks conserved residue(s) required for the propagation of feature annotation.</text>
</comment>
<feature type="modified residue" description="(3R)-3-hydroxyasparagine" evidence="15">
    <location>
        <position position="157"/>
    </location>
</feature>
<dbReference type="CDD" id="cd00041">
    <property type="entry name" value="CUB"/>
    <property type="match status" value="2"/>
</dbReference>
<evidence type="ECO:0000256" key="18">
    <source>
        <dbReference type="SAM" id="SignalP"/>
    </source>
</evidence>
<feature type="disulfide bond" evidence="14 17">
    <location>
        <begin position="374"/>
        <end position="417"/>
    </location>
</feature>
<dbReference type="InterPro" id="IPR009003">
    <property type="entry name" value="Peptidase_S1_PA"/>
</dbReference>
<dbReference type="PROSITE" id="PS01187">
    <property type="entry name" value="EGF_CA"/>
    <property type="match status" value="1"/>
</dbReference>
<reference evidence="22" key="1">
    <citation type="submission" date="2018-07" db="EMBL/GenBank/DDBJ databases">
        <title>Comparative genomics of catfishes provides insights into carnivory and benthic adaptation.</title>
        <authorList>
            <person name="Zhang Y."/>
            <person name="Wang D."/>
            <person name="Peng Z."/>
            <person name="Zheng S."/>
            <person name="Shao F."/>
            <person name="Tao W."/>
        </authorList>
    </citation>
    <scope>NUCLEOTIDE SEQUENCE</scope>
    <source>
        <strain evidence="22">Chongqing</strain>
    </source>
</reference>
<feature type="binding site" evidence="16">
    <location>
        <position position="239"/>
    </location>
    <ligand>
        <name>Ca(2+)</name>
        <dbReference type="ChEBI" id="CHEBI:29108"/>
        <label>3</label>
    </ligand>
</feature>
<dbReference type="SUPFAM" id="SSF57535">
    <property type="entry name" value="Complement control module/SCR domain"/>
    <property type="match status" value="1"/>
</dbReference>
<dbReference type="Gene3D" id="2.10.70.10">
    <property type="entry name" value="Complement Module, domain 1"/>
    <property type="match status" value="1"/>
</dbReference>
<dbReference type="GO" id="GO:0031638">
    <property type="term" value="P:zymogen activation"/>
    <property type="evidence" value="ECO:0007669"/>
    <property type="project" value="TreeGrafter"/>
</dbReference>
<dbReference type="GO" id="GO:0005509">
    <property type="term" value="F:calcium ion binding"/>
    <property type="evidence" value="ECO:0007669"/>
    <property type="project" value="InterPro"/>
</dbReference>
<keyword evidence="16" id="KW-0106">Calcium</keyword>
<dbReference type="GO" id="GO:0072562">
    <property type="term" value="C:blood microparticle"/>
    <property type="evidence" value="ECO:0007669"/>
    <property type="project" value="TreeGrafter"/>
</dbReference>
<feature type="binding site" evidence="16">
    <location>
        <position position="124"/>
    </location>
    <ligand>
        <name>Ca(2+)</name>
        <dbReference type="ChEBI" id="CHEBI:29108"/>
        <label>1</label>
    </ligand>
</feature>
<dbReference type="FunFam" id="2.60.120.290:FF:000101">
    <property type="entry name" value="Complement component 1, s subcomponent"/>
    <property type="match status" value="1"/>
</dbReference>
<feature type="disulfide bond" description="Interchain (between heavy and light chains)" evidence="14">
    <location>
        <begin position="442"/>
        <end position="555"/>
    </location>
</feature>
<dbReference type="CDD" id="cd00033">
    <property type="entry name" value="CCP"/>
    <property type="match status" value="2"/>
</dbReference>
<dbReference type="Gene3D" id="2.40.10.10">
    <property type="entry name" value="Trypsin-like serine proteases"/>
    <property type="match status" value="2"/>
</dbReference>
<dbReference type="Pfam" id="PF14670">
    <property type="entry name" value="FXa_inhibition"/>
    <property type="match status" value="1"/>
</dbReference>
<dbReference type="SUPFAM" id="SSF57196">
    <property type="entry name" value="EGF/Laminin"/>
    <property type="match status" value="1"/>
</dbReference>
<feature type="disulfide bond" evidence="14">
    <location>
        <begin position="305"/>
        <end position="355"/>
    </location>
</feature>
<feature type="domain" description="Peptidase S1" evidence="20">
    <location>
        <begin position="453"/>
        <end position="683"/>
    </location>
</feature>
<feature type="binding site" evidence="16">
    <location>
        <position position="157"/>
    </location>
    <ligand>
        <name>Ca(2+)</name>
        <dbReference type="ChEBI" id="CHEBI:29108"/>
        <label>2</label>
    </ligand>
</feature>
<dbReference type="Pfam" id="PF00431">
    <property type="entry name" value="CUB"/>
    <property type="match status" value="2"/>
</dbReference>
<feature type="non-terminal residue" evidence="22">
    <location>
        <position position="683"/>
    </location>
</feature>
<feature type="active site" description="Charge relay system" evidence="13">
    <location>
        <position position="491"/>
    </location>
</feature>
<dbReference type="InterPro" id="IPR024175">
    <property type="entry name" value="Pept_S1A_C1r/C1S/mannan-bd"/>
</dbReference>
<dbReference type="InterPro" id="IPR001254">
    <property type="entry name" value="Trypsin_dom"/>
</dbReference>
<dbReference type="InterPro" id="IPR000152">
    <property type="entry name" value="EGF-type_Asp/Asn_hydroxyl_site"/>
</dbReference>
<evidence type="ECO:0000256" key="12">
    <source>
        <dbReference type="ARBA" id="ARBA00023278"/>
    </source>
</evidence>
<evidence type="ECO:0000256" key="17">
    <source>
        <dbReference type="PROSITE-ProRule" id="PRU00302"/>
    </source>
</evidence>
<dbReference type="InterPro" id="IPR035914">
    <property type="entry name" value="Sperma_CUB_dom_sf"/>
</dbReference>
<keyword evidence="11 14" id="KW-1015">Disulfide bond</keyword>
<feature type="domain" description="Sushi" evidence="21">
    <location>
        <begin position="372"/>
        <end position="440"/>
    </location>
</feature>
<dbReference type="CDD" id="cd00054">
    <property type="entry name" value="EGF_CA"/>
    <property type="match status" value="1"/>
</dbReference>
<evidence type="ECO:0000256" key="11">
    <source>
        <dbReference type="ARBA" id="ARBA00023157"/>
    </source>
</evidence>
<organism evidence="22 23">
    <name type="scientific">Silurus asotus</name>
    <name type="common">Amur catfish</name>
    <name type="synonym">Parasilurus asotus</name>
    <dbReference type="NCBI Taxonomy" id="30991"/>
    <lineage>
        <taxon>Eukaryota</taxon>
        <taxon>Metazoa</taxon>
        <taxon>Chordata</taxon>
        <taxon>Craniata</taxon>
        <taxon>Vertebrata</taxon>
        <taxon>Euteleostomi</taxon>
        <taxon>Actinopterygii</taxon>
        <taxon>Neopterygii</taxon>
        <taxon>Teleostei</taxon>
        <taxon>Ostariophysi</taxon>
        <taxon>Siluriformes</taxon>
        <taxon>Siluridae</taxon>
        <taxon>Silurus</taxon>
    </lineage>
</organism>
<feature type="disulfide bond" evidence="14">
    <location>
        <begin position="73"/>
        <end position="91"/>
    </location>
</feature>
<feature type="active site" description="Charge relay system" evidence="13">
    <location>
        <position position="535"/>
    </location>
</feature>
<dbReference type="CDD" id="cd00190">
    <property type="entry name" value="Tryp_SPc"/>
    <property type="match status" value="1"/>
</dbReference>
<feature type="disulfide bond" evidence="14">
    <location>
        <begin position="144"/>
        <end position="155"/>
    </location>
</feature>
<feature type="disulfide bond" evidence="14">
    <location>
        <begin position="166"/>
        <end position="179"/>
    </location>
</feature>
<feature type="disulfide bond" evidence="14">
    <location>
        <begin position="151"/>
        <end position="164"/>
    </location>
</feature>
<dbReference type="InterPro" id="IPR000859">
    <property type="entry name" value="CUB_dom"/>
</dbReference>
<dbReference type="SMART" id="SM00020">
    <property type="entry name" value="Tryp_SPc"/>
    <property type="match status" value="1"/>
</dbReference>
<dbReference type="PROSITE" id="PS01186">
    <property type="entry name" value="EGF_2"/>
    <property type="match status" value="1"/>
</dbReference>
<evidence type="ECO:0000256" key="6">
    <source>
        <dbReference type="ARBA" id="ARBA00022737"/>
    </source>
</evidence>
<dbReference type="Proteomes" id="UP001205998">
    <property type="component" value="Unassembled WGS sequence"/>
</dbReference>
<keyword evidence="6" id="KW-0677">Repeat</keyword>
<dbReference type="GO" id="GO:0006958">
    <property type="term" value="P:complement activation, classical pathway"/>
    <property type="evidence" value="ECO:0007669"/>
    <property type="project" value="UniProtKB-KW"/>
</dbReference>
<feature type="binding site" evidence="16">
    <location>
        <position position="76"/>
    </location>
    <ligand>
        <name>Ca(2+)</name>
        <dbReference type="ChEBI" id="CHEBI:29108"/>
        <label>1</label>
    </ligand>
</feature>
<dbReference type="SMART" id="SM00042">
    <property type="entry name" value="CUB"/>
    <property type="match status" value="2"/>
</dbReference>
<keyword evidence="1" id="KW-0245">EGF-like domain</keyword>
<dbReference type="SMART" id="SM00179">
    <property type="entry name" value="EGF_CA"/>
    <property type="match status" value="1"/>
</dbReference>
<dbReference type="Gene3D" id="2.60.120.290">
    <property type="entry name" value="Spermadhesin, CUB domain"/>
    <property type="match status" value="2"/>
</dbReference>
<keyword evidence="23" id="KW-1185">Reference proteome</keyword>
<sequence length="683" mass="75778">LSIFLSLSSFFLSVFVLLVSVCQSLPLAGWIQSPGFPQGYGPDLSETWRRCAPPGYVLSLTMLHLDLEESDNCENDFLKISEDHNSIVKLCGQMTTKELRLSVDPLLRSSSGGCLSVTFRTDYSNTERHTGFKAFYTTQDVDECWENHVSCSHFCHNYIGGYSCSCKPGYYLNEDQHECHANCTEERYGSGLLTSPGSPSPYFENADCVFSLSVDEGNQVELKFIGTFDVESRDGKCIDFVEIKTATQTYGPFCGKKRPDDILTAAQHVSIIFHSDSGGINQGFSLEYKPKGRKKKLLVVHLMECPGNISPHADVSPVRDRYTVGQSVTVRCLTGYILSDVNLLYILLNVYKKHCLTHIIFSIFPFFNHPAVNCGCPELPELVKLKDTPSNFLYKNKLSVMCPSAFYKLEGKADFTCEATGEWMSVNGKTFIQDTPQCVPVCGITKESADGRIFGGQKAKLGQIPWQLLVKAPDRGGASLINDRWAITAAHVVKNRKSLIFFGGMVDGRDQKYVRMETEKIIIHPDFNPPNFDNDIALLKMSERVILGENIRPVCLPERKTNGLVMAGKIGTVSGFGATGKQNRSQYLQYGQVKEYSGVCFENESNLKVTENMFCAGGTEEKGVDSCKGDSGGPLFIPALGPIPPDTPYQIKGIVSWGPPVCGNNKGYYTKVENYLDWIRKTI</sequence>
<evidence type="ECO:0000256" key="8">
    <source>
        <dbReference type="ARBA" id="ARBA00022825"/>
    </source>
</evidence>
<keyword evidence="9" id="KW-0391">Immunity</keyword>
<feature type="active site" description="Charge relay system" evidence="13">
    <location>
        <position position="631"/>
    </location>
</feature>
<feature type="binding site" evidence="16">
    <location>
        <position position="122"/>
    </location>
    <ligand>
        <name>Ca(2+)</name>
        <dbReference type="ChEBI" id="CHEBI:29108"/>
        <label>1</label>
    </ligand>
</feature>
<evidence type="ECO:0000256" key="1">
    <source>
        <dbReference type="ARBA" id="ARBA00022536"/>
    </source>
</evidence>
<dbReference type="PANTHER" id="PTHR24255">
    <property type="entry name" value="COMPLEMENT COMPONENT 1, S SUBCOMPONENT-RELATED"/>
    <property type="match status" value="1"/>
</dbReference>
<keyword evidence="8" id="KW-0720">Serine protease</keyword>
<evidence type="ECO:0000256" key="13">
    <source>
        <dbReference type="PIRSR" id="PIRSR001155-1"/>
    </source>
</evidence>
<feature type="binding site" evidence="16">
    <location>
        <position position="141"/>
    </location>
    <ligand>
        <name>Ca(2+)</name>
        <dbReference type="ChEBI" id="CHEBI:29108"/>
        <label>2</label>
    </ligand>
</feature>
<feature type="binding site" evidence="16">
    <location>
        <position position="161"/>
    </location>
    <ligand>
        <name>Ca(2+)</name>
        <dbReference type="ChEBI" id="CHEBI:29108"/>
        <label>2</label>
    </ligand>
</feature>
<evidence type="ECO:0000259" key="19">
    <source>
        <dbReference type="PROSITE" id="PS01180"/>
    </source>
</evidence>
<keyword evidence="3 17" id="KW-0768">Sushi</keyword>
<keyword evidence="5 18" id="KW-0732">Signal</keyword>
<comment type="caution">
    <text evidence="22">The sequence shown here is derived from an EMBL/GenBank/DDBJ whole genome shotgun (WGS) entry which is preliminary data.</text>
</comment>
<dbReference type="PROSITE" id="PS00135">
    <property type="entry name" value="TRYPSIN_SER"/>
    <property type="match status" value="1"/>
</dbReference>
<dbReference type="InterPro" id="IPR001314">
    <property type="entry name" value="Peptidase_S1A"/>
</dbReference>
<evidence type="ECO:0000256" key="14">
    <source>
        <dbReference type="PIRSR" id="PIRSR001155-2"/>
    </source>
</evidence>
<feature type="disulfide bond" evidence="14">
    <location>
        <begin position="402"/>
        <end position="438"/>
    </location>
</feature>
<evidence type="ECO:0000256" key="16">
    <source>
        <dbReference type="PIRSR" id="PIRSR001155-4"/>
    </source>
</evidence>
<dbReference type="PROSITE" id="PS50240">
    <property type="entry name" value="TRYPSIN_DOM"/>
    <property type="match status" value="1"/>
</dbReference>
<name>A0AAD5FLR6_SILAS</name>
<dbReference type="PANTHER" id="PTHR24255:SF29">
    <property type="entry name" value="COMPLEMENT COMPONENT 1, S SUBCOMPONENT"/>
    <property type="match status" value="1"/>
</dbReference>
<dbReference type="EMBL" id="MU551646">
    <property type="protein sequence ID" value="KAI5620369.1"/>
    <property type="molecule type" value="Genomic_DNA"/>
</dbReference>
<dbReference type="GO" id="GO:0045087">
    <property type="term" value="P:innate immune response"/>
    <property type="evidence" value="ECO:0007669"/>
    <property type="project" value="UniProtKB-KW"/>
</dbReference>
<proteinExistence type="predicted"/>
<dbReference type="PROSITE" id="PS01180">
    <property type="entry name" value="CUB"/>
    <property type="match status" value="2"/>
</dbReference>
<evidence type="ECO:0000256" key="15">
    <source>
        <dbReference type="PIRSR" id="PIRSR001155-3"/>
    </source>
</evidence>
<evidence type="ECO:0000256" key="9">
    <source>
        <dbReference type="ARBA" id="ARBA00022859"/>
    </source>
</evidence>
<gene>
    <name evidence="22" type="ORF">C0J50_19836</name>
</gene>